<proteinExistence type="predicted"/>
<name>A0A4P8QT99_9GAMM</name>
<dbReference type="AlphaFoldDB" id="A0A4P8QT99"/>
<protein>
    <submittedName>
        <fullName evidence="1">Uncharacterized protein</fullName>
    </submittedName>
</protein>
<accession>A0A4P8QT99</accession>
<gene>
    <name evidence="1" type="ORF">EH207_15725</name>
</gene>
<dbReference type="RefSeq" id="WP_137714836.1">
    <property type="nucleotide sequence ID" value="NZ_CP034035.1"/>
</dbReference>
<dbReference type="Proteomes" id="UP000299580">
    <property type="component" value="Chromosome"/>
</dbReference>
<reference evidence="1 2" key="1">
    <citation type="submission" date="2018-11" db="EMBL/GenBank/DDBJ databases">
        <title>Genome sequences of Brenneria nigrifluens and Brenneria rubrifaciens.</title>
        <authorList>
            <person name="Poret-Peterson A.T."/>
            <person name="McClean A.E."/>
            <person name="Kluepfel D.A."/>
        </authorList>
    </citation>
    <scope>NUCLEOTIDE SEQUENCE [LARGE SCALE GENOMIC DNA]</scope>
    <source>
        <strain evidence="1 2">6D370</strain>
    </source>
</reference>
<dbReference type="KEGG" id="brb:EH207_15725"/>
<evidence type="ECO:0000313" key="1">
    <source>
        <dbReference type="EMBL" id="QCR09836.1"/>
    </source>
</evidence>
<sequence>MYYASHRGESTKEPNDPEYEHLQSELNKALPFKPGYSVAFNYIWPVGLRTRKKPFLQPMWLKIKPARPVKIGSGDVHLNWFRHDPWASLPVVKILCASIVTGNLTLMNSEEKYYTEIDLEEYLPYSFFGRDEPTLKS</sequence>
<organism evidence="1 2">
    <name type="scientific">Brenneria rubrifaciens</name>
    <dbReference type="NCBI Taxonomy" id="55213"/>
    <lineage>
        <taxon>Bacteria</taxon>
        <taxon>Pseudomonadati</taxon>
        <taxon>Pseudomonadota</taxon>
        <taxon>Gammaproteobacteria</taxon>
        <taxon>Enterobacterales</taxon>
        <taxon>Pectobacteriaceae</taxon>
        <taxon>Brenneria</taxon>
    </lineage>
</organism>
<dbReference type="OrthoDB" id="1633687at2"/>
<evidence type="ECO:0000313" key="2">
    <source>
        <dbReference type="Proteomes" id="UP000299580"/>
    </source>
</evidence>
<keyword evidence="2" id="KW-1185">Reference proteome</keyword>
<dbReference type="EMBL" id="CP034035">
    <property type="protein sequence ID" value="QCR09836.1"/>
    <property type="molecule type" value="Genomic_DNA"/>
</dbReference>